<dbReference type="Proteomes" id="UP000036403">
    <property type="component" value="Unassembled WGS sequence"/>
</dbReference>
<dbReference type="AlphaFoldDB" id="A0A0J7K6F2"/>
<evidence type="ECO:0000256" key="1">
    <source>
        <dbReference type="SAM" id="MobiDB-lite"/>
    </source>
</evidence>
<organism evidence="2 3">
    <name type="scientific">Lasius niger</name>
    <name type="common">Black garden ant</name>
    <dbReference type="NCBI Taxonomy" id="67767"/>
    <lineage>
        <taxon>Eukaryota</taxon>
        <taxon>Metazoa</taxon>
        <taxon>Ecdysozoa</taxon>
        <taxon>Arthropoda</taxon>
        <taxon>Hexapoda</taxon>
        <taxon>Insecta</taxon>
        <taxon>Pterygota</taxon>
        <taxon>Neoptera</taxon>
        <taxon>Endopterygota</taxon>
        <taxon>Hymenoptera</taxon>
        <taxon>Apocrita</taxon>
        <taxon>Aculeata</taxon>
        <taxon>Formicoidea</taxon>
        <taxon>Formicidae</taxon>
        <taxon>Formicinae</taxon>
        <taxon>Lasius</taxon>
        <taxon>Lasius</taxon>
    </lineage>
</organism>
<feature type="compositionally biased region" description="Pro residues" evidence="1">
    <location>
        <begin position="62"/>
        <end position="94"/>
    </location>
</feature>
<keyword evidence="3" id="KW-1185">Reference proteome</keyword>
<evidence type="ECO:0000313" key="3">
    <source>
        <dbReference type="Proteomes" id="UP000036403"/>
    </source>
</evidence>
<dbReference type="PaxDb" id="67767-A0A0J7K6F2"/>
<reference evidence="2 3" key="1">
    <citation type="submission" date="2015-04" db="EMBL/GenBank/DDBJ databases">
        <title>Lasius niger genome sequencing.</title>
        <authorList>
            <person name="Konorov E.A."/>
            <person name="Nikitin M.A."/>
            <person name="Kirill M.V."/>
            <person name="Chang P."/>
        </authorList>
    </citation>
    <scope>NUCLEOTIDE SEQUENCE [LARGE SCALE GENOMIC DNA]</scope>
    <source>
        <tissue evidence="2">Whole</tissue>
    </source>
</reference>
<evidence type="ECO:0000313" key="2">
    <source>
        <dbReference type="EMBL" id="KMQ85766.1"/>
    </source>
</evidence>
<proteinExistence type="predicted"/>
<gene>
    <name evidence="2" type="ORF">RF55_15488</name>
</gene>
<accession>A0A0J7K6F2</accession>
<protein>
    <submittedName>
        <fullName evidence="2">Uncharacterized protein</fullName>
    </submittedName>
</protein>
<dbReference type="EMBL" id="LBMM01013200">
    <property type="protein sequence ID" value="KMQ85766.1"/>
    <property type="molecule type" value="Genomic_DNA"/>
</dbReference>
<name>A0A0J7K6F2_LASNI</name>
<comment type="caution">
    <text evidence="2">The sequence shown here is derived from an EMBL/GenBank/DDBJ whole genome shotgun (WGS) entry which is preliminary data.</text>
</comment>
<feature type="compositionally biased region" description="Acidic residues" evidence="1">
    <location>
        <begin position="35"/>
        <end position="57"/>
    </location>
</feature>
<sequence>MKINPSGKIVPRIPSYIILDLMLEEWDRQIYEDVSSSEEEMAVAVEEDPEEEVDVETVESQPPQPPQPPQPSQPPQPPQPLQPPQPPQQPPPQQQPQQSSLDEEDEGSSSDSAICVMGPRRYSWNENL</sequence>
<feature type="region of interest" description="Disordered" evidence="1">
    <location>
        <begin position="34"/>
        <end position="128"/>
    </location>
</feature>